<dbReference type="EMBL" id="JANPWB010000013">
    <property type="protein sequence ID" value="KAJ1103933.1"/>
    <property type="molecule type" value="Genomic_DNA"/>
</dbReference>
<dbReference type="Proteomes" id="UP001066276">
    <property type="component" value="Chromosome 9"/>
</dbReference>
<reference evidence="2" key="1">
    <citation type="journal article" date="2022" name="bioRxiv">
        <title>Sequencing and chromosome-scale assembly of the giantPleurodeles waltlgenome.</title>
        <authorList>
            <person name="Brown T."/>
            <person name="Elewa A."/>
            <person name="Iarovenko S."/>
            <person name="Subramanian E."/>
            <person name="Araus A.J."/>
            <person name="Petzold A."/>
            <person name="Susuki M."/>
            <person name="Suzuki K.-i.T."/>
            <person name="Hayashi T."/>
            <person name="Toyoda A."/>
            <person name="Oliveira C."/>
            <person name="Osipova E."/>
            <person name="Leigh N.D."/>
            <person name="Simon A."/>
            <person name="Yun M.H."/>
        </authorList>
    </citation>
    <scope>NUCLEOTIDE SEQUENCE</scope>
    <source>
        <strain evidence="2">20211129_DDA</strain>
        <tissue evidence="2">Liver</tissue>
    </source>
</reference>
<proteinExistence type="predicted"/>
<sequence>MVSNYIDSEDAERTLIVHCAAEASAGVVPHLTDVLVTVVPVEEEEKWKEMVWDEDVQEDAQTEHQEKEVQEEEW</sequence>
<gene>
    <name evidence="2" type="ORF">NDU88_001350</name>
</gene>
<keyword evidence="3" id="KW-1185">Reference proteome</keyword>
<evidence type="ECO:0000313" key="3">
    <source>
        <dbReference type="Proteomes" id="UP001066276"/>
    </source>
</evidence>
<accession>A0AAV7MSI1</accession>
<comment type="caution">
    <text evidence="2">The sequence shown here is derived from an EMBL/GenBank/DDBJ whole genome shotgun (WGS) entry which is preliminary data.</text>
</comment>
<name>A0AAV7MSI1_PLEWA</name>
<organism evidence="2 3">
    <name type="scientific">Pleurodeles waltl</name>
    <name type="common">Iberian ribbed newt</name>
    <dbReference type="NCBI Taxonomy" id="8319"/>
    <lineage>
        <taxon>Eukaryota</taxon>
        <taxon>Metazoa</taxon>
        <taxon>Chordata</taxon>
        <taxon>Craniata</taxon>
        <taxon>Vertebrata</taxon>
        <taxon>Euteleostomi</taxon>
        <taxon>Amphibia</taxon>
        <taxon>Batrachia</taxon>
        <taxon>Caudata</taxon>
        <taxon>Salamandroidea</taxon>
        <taxon>Salamandridae</taxon>
        <taxon>Pleurodelinae</taxon>
        <taxon>Pleurodeles</taxon>
    </lineage>
</organism>
<dbReference type="AlphaFoldDB" id="A0AAV7MSI1"/>
<feature type="region of interest" description="Disordered" evidence="1">
    <location>
        <begin position="50"/>
        <end position="74"/>
    </location>
</feature>
<protein>
    <submittedName>
        <fullName evidence="2">Uncharacterized protein</fullName>
    </submittedName>
</protein>
<evidence type="ECO:0000256" key="1">
    <source>
        <dbReference type="SAM" id="MobiDB-lite"/>
    </source>
</evidence>
<evidence type="ECO:0000313" key="2">
    <source>
        <dbReference type="EMBL" id="KAJ1103933.1"/>
    </source>
</evidence>